<keyword evidence="1" id="KW-0812">Transmembrane</keyword>
<protein>
    <submittedName>
        <fullName evidence="2">Uncharacterized protein</fullName>
    </submittedName>
</protein>
<keyword evidence="3" id="KW-1185">Reference proteome</keyword>
<sequence>MVAVNESVRPTIKNKPFQLRGVKAINSFKPELDKCSWYCYTETTSHCKAYHVKFAKPYFKYIDPIYFGMIKILHSGNNYQFMNVVFLVILIPLLMFYLLVKSIKMHYQIKALKKTL</sequence>
<organism evidence="2 3">
    <name type="scientific">Algibacter agarivorans</name>
    <dbReference type="NCBI Taxonomy" id="1109741"/>
    <lineage>
        <taxon>Bacteria</taxon>
        <taxon>Pseudomonadati</taxon>
        <taxon>Bacteroidota</taxon>
        <taxon>Flavobacteriia</taxon>
        <taxon>Flavobacteriales</taxon>
        <taxon>Flavobacteriaceae</taxon>
        <taxon>Algibacter</taxon>
    </lineage>
</organism>
<evidence type="ECO:0000256" key="1">
    <source>
        <dbReference type="SAM" id="Phobius"/>
    </source>
</evidence>
<reference evidence="3" key="1">
    <citation type="journal article" date="2019" name="Int. J. Syst. Evol. Microbiol.">
        <title>The Global Catalogue of Microorganisms (GCM) 10K type strain sequencing project: providing services to taxonomists for standard genome sequencing and annotation.</title>
        <authorList>
            <consortium name="The Broad Institute Genomics Platform"/>
            <consortium name="The Broad Institute Genome Sequencing Center for Infectious Disease"/>
            <person name="Wu L."/>
            <person name="Ma J."/>
        </authorList>
    </citation>
    <scope>NUCLEOTIDE SEQUENCE [LARGE SCALE GENOMIC DNA]</scope>
    <source>
        <strain evidence="3">JCM 18285</strain>
    </source>
</reference>
<comment type="caution">
    <text evidence="2">The sequence shown here is derived from an EMBL/GenBank/DDBJ whole genome shotgun (WGS) entry which is preliminary data.</text>
</comment>
<feature type="transmembrane region" description="Helical" evidence="1">
    <location>
        <begin position="81"/>
        <end position="100"/>
    </location>
</feature>
<evidence type="ECO:0000313" key="2">
    <source>
        <dbReference type="EMBL" id="GAA4954784.1"/>
    </source>
</evidence>
<proteinExistence type="predicted"/>
<keyword evidence="1" id="KW-1133">Transmembrane helix</keyword>
<gene>
    <name evidence="2" type="ORF">GCM10023314_30580</name>
</gene>
<keyword evidence="1" id="KW-0472">Membrane</keyword>
<evidence type="ECO:0000313" key="3">
    <source>
        <dbReference type="Proteomes" id="UP001501302"/>
    </source>
</evidence>
<accession>A0ABP9GWF9</accession>
<name>A0ABP9GWF9_9FLAO</name>
<dbReference type="Proteomes" id="UP001501302">
    <property type="component" value="Unassembled WGS sequence"/>
</dbReference>
<dbReference type="EMBL" id="BAABJJ010000044">
    <property type="protein sequence ID" value="GAA4954784.1"/>
    <property type="molecule type" value="Genomic_DNA"/>
</dbReference>